<gene>
    <name evidence="8" type="primary">dcm</name>
    <name evidence="8" type="ORF">R6U77_02785</name>
</gene>
<sequence>MKEALNVVELFAGVGGFRLGLEKADANIFKTVWANQWEPSRKAQDAFNCYKENFGGEPSNDDITTVPNELFSELNIDLLVGGFPCQDYSVARSLSGEKGLEGKKGVLFWEIKRVIEHSHPKYVLLENVDRLLKSPSKQRGRDFAVMLATFRDLQYNVEWRVVNAAEYGAAQKRRRVFIFAYKNKLNFAKEQNSISGNDIIFKDGFFAKTFPVESQPYKNRITTCMLPNDVLDISDNFAFIFHTAGIMRGGEVFTAQTEAKNPTSTPLKDILVDEAIVDERFYLTEVQAEKFAYLRGPKKIERTSADGHKYIFSEGGMSPTDDLEGPGRTMLTSEGSINRSTHIVQVNGRKRFLTPVECERLNGFPDNWTAMMSDRMRYFCMGNALVVDMVEKMGNTILNLDKNEKLLSEQIIINF</sequence>
<comment type="similarity">
    <text evidence="5 6">Belongs to the class I-like SAM-binding methyltransferase superfamily. C5-methyltransferase family.</text>
</comment>
<dbReference type="PRINTS" id="PR00105">
    <property type="entry name" value="C5METTRFRASE"/>
</dbReference>
<evidence type="ECO:0000256" key="1">
    <source>
        <dbReference type="ARBA" id="ARBA00022603"/>
    </source>
</evidence>
<dbReference type="Pfam" id="PF00145">
    <property type="entry name" value="DNA_methylase"/>
    <property type="match status" value="1"/>
</dbReference>
<keyword evidence="3 5" id="KW-0949">S-adenosyl-L-methionine</keyword>
<dbReference type="EMBL" id="CP137624">
    <property type="protein sequence ID" value="WPK12642.1"/>
    <property type="molecule type" value="Genomic_DNA"/>
</dbReference>
<dbReference type="PROSITE" id="PS00094">
    <property type="entry name" value="C5_MTASE_1"/>
    <property type="match status" value="1"/>
</dbReference>
<organism evidence="8 9">
    <name type="scientific">Lysinibacillus louembei</name>
    <dbReference type="NCBI Taxonomy" id="1470088"/>
    <lineage>
        <taxon>Bacteria</taxon>
        <taxon>Bacillati</taxon>
        <taxon>Bacillota</taxon>
        <taxon>Bacilli</taxon>
        <taxon>Bacillales</taxon>
        <taxon>Bacillaceae</taxon>
        <taxon>Lysinibacillus</taxon>
    </lineage>
</organism>
<evidence type="ECO:0000313" key="8">
    <source>
        <dbReference type="EMBL" id="WPK12642.1"/>
    </source>
</evidence>
<dbReference type="InterPro" id="IPR018117">
    <property type="entry name" value="C5_DNA_meth_AS"/>
</dbReference>
<evidence type="ECO:0000313" key="9">
    <source>
        <dbReference type="Proteomes" id="UP001322664"/>
    </source>
</evidence>
<keyword evidence="9" id="KW-1185">Reference proteome</keyword>
<dbReference type="PANTHER" id="PTHR46098">
    <property type="entry name" value="TRNA (CYTOSINE(38)-C(5))-METHYLTRANSFERASE"/>
    <property type="match status" value="1"/>
</dbReference>
<evidence type="ECO:0000256" key="7">
    <source>
        <dbReference type="RuleBase" id="RU000417"/>
    </source>
</evidence>
<dbReference type="InterPro" id="IPR029063">
    <property type="entry name" value="SAM-dependent_MTases_sf"/>
</dbReference>
<dbReference type="PROSITE" id="PS00095">
    <property type="entry name" value="C5_MTASE_2"/>
    <property type="match status" value="1"/>
</dbReference>
<keyword evidence="2 5" id="KW-0808">Transferase</keyword>
<evidence type="ECO:0000256" key="6">
    <source>
        <dbReference type="RuleBase" id="RU000416"/>
    </source>
</evidence>
<evidence type="ECO:0000256" key="4">
    <source>
        <dbReference type="ARBA" id="ARBA00022747"/>
    </source>
</evidence>
<dbReference type="InterPro" id="IPR001525">
    <property type="entry name" value="C5_MeTfrase"/>
</dbReference>
<dbReference type="Gene3D" id="3.90.120.10">
    <property type="entry name" value="DNA Methylase, subunit A, domain 2"/>
    <property type="match status" value="1"/>
</dbReference>
<evidence type="ECO:0000256" key="2">
    <source>
        <dbReference type="ARBA" id="ARBA00022679"/>
    </source>
</evidence>
<protein>
    <recommendedName>
        <fullName evidence="7">Cytosine-specific methyltransferase</fullName>
        <ecNumber evidence="7">2.1.1.37</ecNumber>
    </recommendedName>
</protein>
<dbReference type="GO" id="GO:0032259">
    <property type="term" value="P:methylation"/>
    <property type="evidence" value="ECO:0007669"/>
    <property type="project" value="UniProtKB-KW"/>
</dbReference>
<dbReference type="GO" id="GO:0003886">
    <property type="term" value="F:DNA (cytosine-5-)-methyltransferase activity"/>
    <property type="evidence" value="ECO:0007669"/>
    <property type="project" value="UniProtKB-EC"/>
</dbReference>
<dbReference type="RefSeq" id="WP_319837345.1">
    <property type="nucleotide sequence ID" value="NZ_CP137624.1"/>
</dbReference>
<keyword evidence="1 5" id="KW-0489">Methyltransferase</keyword>
<dbReference type="InterPro" id="IPR031303">
    <property type="entry name" value="C5_meth_CS"/>
</dbReference>
<keyword evidence="4" id="KW-0680">Restriction system</keyword>
<evidence type="ECO:0000256" key="3">
    <source>
        <dbReference type="ARBA" id="ARBA00022691"/>
    </source>
</evidence>
<dbReference type="PANTHER" id="PTHR46098:SF1">
    <property type="entry name" value="TRNA (CYTOSINE(38)-C(5))-METHYLTRANSFERASE"/>
    <property type="match status" value="1"/>
</dbReference>
<dbReference type="SUPFAM" id="SSF53335">
    <property type="entry name" value="S-adenosyl-L-methionine-dependent methyltransferases"/>
    <property type="match status" value="1"/>
</dbReference>
<feature type="active site" evidence="5">
    <location>
        <position position="85"/>
    </location>
</feature>
<dbReference type="PROSITE" id="PS51679">
    <property type="entry name" value="SAM_MT_C5"/>
    <property type="match status" value="1"/>
</dbReference>
<comment type="catalytic activity">
    <reaction evidence="7">
        <text>a 2'-deoxycytidine in DNA + S-adenosyl-L-methionine = a 5-methyl-2'-deoxycytidine in DNA + S-adenosyl-L-homocysteine + H(+)</text>
        <dbReference type="Rhea" id="RHEA:13681"/>
        <dbReference type="Rhea" id="RHEA-COMP:11369"/>
        <dbReference type="Rhea" id="RHEA-COMP:11370"/>
        <dbReference type="ChEBI" id="CHEBI:15378"/>
        <dbReference type="ChEBI" id="CHEBI:57856"/>
        <dbReference type="ChEBI" id="CHEBI:59789"/>
        <dbReference type="ChEBI" id="CHEBI:85452"/>
        <dbReference type="ChEBI" id="CHEBI:85454"/>
        <dbReference type="EC" id="2.1.1.37"/>
    </reaction>
</comment>
<dbReference type="InterPro" id="IPR050750">
    <property type="entry name" value="C5-MTase"/>
</dbReference>
<dbReference type="NCBIfam" id="TIGR00675">
    <property type="entry name" value="dcm"/>
    <property type="match status" value="1"/>
</dbReference>
<evidence type="ECO:0000256" key="5">
    <source>
        <dbReference type="PROSITE-ProRule" id="PRU01016"/>
    </source>
</evidence>
<proteinExistence type="inferred from homology"/>
<name>A0ABZ0RWN1_9BACI</name>
<dbReference type="Proteomes" id="UP001322664">
    <property type="component" value="Chromosome"/>
</dbReference>
<dbReference type="EC" id="2.1.1.37" evidence="7"/>
<dbReference type="Gene3D" id="3.40.50.150">
    <property type="entry name" value="Vaccinia Virus protein VP39"/>
    <property type="match status" value="1"/>
</dbReference>
<accession>A0ABZ0RWN1</accession>
<reference evidence="8 9" key="1">
    <citation type="submission" date="2023-09" db="EMBL/GenBank/DDBJ databases">
        <authorList>
            <person name="Page C.A."/>
            <person name="Perez-Diaz I.M."/>
        </authorList>
    </citation>
    <scope>NUCLEOTIDE SEQUENCE [LARGE SCALE GENOMIC DNA]</scope>
    <source>
        <strain evidence="8 9">Ll15</strain>
    </source>
</reference>